<evidence type="ECO:0000259" key="5">
    <source>
        <dbReference type="PROSITE" id="PS51352"/>
    </source>
</evidence>
<keyword evidence="4" id="KW-0676">Redox-active center</keyword>
<comment type="caution">
    <text evidence="7">The sequence shown here is derived from an EMBL/GenBank/DDBJ whole genome shotgun (WGS) entry which is preliminary data.</text>
</comment>
<dbReference type="Proteomes" id="UP000286038">
    <property type="component" value="Unassembled WGS sequence"/>
</dbReference>
<feature type="domain" description="Thioredoxin" evidence="5">
    <location>
        <begin position="314"/>
        <end position="456"/>
    </location>
</feature>
<dbReference type="GO" id="GO:0016491">
    <property type="term" value="F:oxidoreductase activity"/>
    <property type="evidence" value="ECO:0007669"/>
    <property type="project" value="InterPro"/>
</dbReference>
<comment type="subcellular location">
    <subcellularLocation>
        <location evidence="1">Cell envelope</location>
    </subcellularLocation>
</comment>
<keyword evidence="2" id="KW-0201">Cytochrome c-type biogenesis</keyword>
<dbReference type="RefSeq" id="WP_118258826.1">
    <property type="nucleotide sequence ID" value="NZ_CATZJU010000008.1"/>
</dbReference>
<protein>
    <submittedName>
        <fullName evidence="7">AhpC/TSA family protein</fullName>
    </submittedName>
</protein>
<keyword evidence="3" id="KW-1015">Disulfide bond</keyword>
<evidence type="ECO:0000313" key="9">
    <source>
        <dbReference type="Proteomes" id="UP000286038"/>
    </source>
</evidence>
<reference evidence="8 9" key="1">
    <citation type="submission" date="2018-08" db="EMBL/GenBank/DDBJ databases">
        <title>A genome reference for cultivated species of the human gut microbiota.</title>
        <authorList>
            <person name="Zou Y."/>
            <person name="Xue W."/>
            <person name="Luo G."/>
        </authorList>
    </citation>
    <scope>NUCLEOTIDE SEQUENCE [LARGE SCALE GENOMIC DNA]</scope>
    <source>
        <strain evidence="6 8">AF14-49</strain>
        <strain evidence="7 9">AF34-33</strain>
    </source>
</reference>
<dbReference type="PANTHER" id="PTHR42852:SF6">
    <property type="entry name" value="THIOL:DISULFIDE INTERCHANGE PROTEIN DSBE"/>
    <property type="match status" value="1"/>
</dbReference>
<dbReference type="Gene3D" id="3.40.30.10">
    <property type="entry name" value="Glutaredoxin"/>
    <property type="match status" value="1"/>
</dbReference>
<dbReference type="GO" id="GO:0030313">
    <property type="term" value="C:cell envelope"/>
    <property type="evidence" value="ECO:0007669"/>
    <property type="project" value="UniProtKB-SubCell"/>
</dbReference>
<dbReference type="Pfam" id="PF14289">
    <property type="entry name" value="DUF4369"/>
    <property type="match status" value="1"/>
</dbReference>
<proteinExistence type="predicted"/>
<dbReference type="Proteomes" id="UP000283589">
    <property type="component" value="Unassembled WGS sequence"/>
</dbReference>
<dbReference type="InterPro" id="IPR013740">
    <property type="entry name" value="Redoxin"/>
</dbReference>
<evidence type="ECO:0000256" key="2">
    <source>
        <dbReference type="ARBA" id="ARBA00022748"/>
    </source>
</evidence>
<evidence type="ECO:0000256" key="3">
    <source>
        <dbReference type="ARBA" id="ARBA00023157"/>
    </source>
</evidence>
<dbReference type="EMBL" id="QRPV01000005">
    <property type="protein sequence ID" value="RHM44775.1"/>
    <property type="molecule type" value="Genomic_DNA"/>
</dbReference>
<evidence type="ECO:0000313" key="7">
    <source>
        <dbReference type="EMBL" id="RHM44775.1"/>
    </source>
</evidence>
<organism evidence="7 9">
    <name type="scientific">Butyricimonas virosa</name>
    <dbReference type="NCBI Taxonomy" id="544645"/>
    <lineage>
        <taxon>Bacteria</taxon>
        <taxon>Pseudomonadati</taxon>
        <taxon>Bacteroidota</taxon>
        <taxon>Bacteroidia</taxon>
        <taxon>Bacteroidales</taxon>
        <taxon>Odoribacteraceae</taxon>
        <taxon>Butyricimonas</taxon>
    </lineage>
</organism>
<dbReference type="PROSITE" id="PS51352">
    <property type="entry name" value="THIOREDOXIN_2"/>
    <property type="match status" value="1"/>
</dbReference>
<dbReference type="AlphaFoldDB" id="A0A415QLB6"/>
<dbReference type="SUPFAM" id="SSF52833">
    <property type="entry name" value="Thioredoxin-like"/>
    <property type="match status" value="1"/>
</dbReference>
<dbReference type="GO" id="GO:0017004">
    <property type="term" value="P:cytochrome complex assembly"/>
    <property type="evidence" value="ECO:0007669"/>
    <property type="project" value="UniProtKB-KW"/>
</dbReference>
<gene>
    <name evidence="6" type="ORF">DWW18_03285</name>
    <name evidence="7" type="ORF">DWZ68_06560</name>
</gene>
<dbReference type="InterPro" id="IPR013766">
    <property type="entry name" value="Thioredoxin_domain"/>
</dbReference>
<evidence type="ECO:0000256" key="4">
    <source>
        <dbReference type="ARBA" id="ARBA00023284"/>
    </source>
</evidence>
<sequence>MMMKNLFMILCSFFLFVGVSGMAKGMNDGQIRGKIKDFTGGDVMVIYYVGQEMKVDTLQVSDAGVFVYDVKIDEPSRAFLVFENYGCSVDLFLESGMDADLDISFHTEKYEESDIYVPDVTYTGDNADCYHFMRDSDGWEYESWPFERLDTMSFADYREGYLENVDQVKSDLMKVKSPAFKRMMVDMIDQSIPANLFRHAWSKPREDADFVRWVEAFDRNDPDNMEMAERYVRWYLQRHPAGKEQNRAMYYLNTLTQIFTNQEIVNDMANDFIDNYLKQAPKDMTEVFGLYKQVSTDTVVHAEMQKVYDHYINMMPGAPAIDFEMTDVNGKKYRLSDFKGKAVYIDVWATWCGPCCMEIPYMEKLVKHYAKNKKIEFLSISLDENQKKWKKKLTEDKPEWKQFICPDNFQSTLCQEYDIDGIPRFLFFDKKGKIISLGAPRPSSSKIIEYIDQHINR</sequence>
<evidence type="ECO:0000313" key="8">
    <source>
        <dbReference type="Proteomes" id="UP000283589"/>
    </source>
</evidence>
<dbReference type="InterPro" id="IPR025380">
    <property type="entry name" value="DUF4369"/>
</dbReference>
<evidence type="ECO:0000256" key="1">
    <source>
        <dbReference type="ARBA" id="ARBA00004196"/>
    </source>
</evidence>
<dbReference type="Pfam" id="PF08534">
    <property type="entry name" value="Redoxin"/>
    <property type="match status" value="1"/>
</dbReference>
<dbReference type="InterPro" id="IPR036249">
    <property type="entry name" value="Thioredoxin-like_sf"/>
</dbReference>
<dbReference type="InterPro" id="IPR050553">
    <property type="entry name" value="Thioredoxin_ResA/DsbE_sf"/>
</dbReference>
<dbReference type="CDD" id="cd02966">
    <property type="entry name" value="TlpA_like_family"/>
    <property type="match status" value="1"/>
</dbReference>
<evidence type="ECO:0000313" key="6">
    <source>
        <dbReference type="EMBL" id="RGV35820.1"/>
    </source>
</evidence>
<accession>A0A415QLB6</accession>
<name>A0A415QLB6_9BACT</name>
<dbReference type="EMBL" id="QRZA01000003">
    <property type="protein sequence ID" value="RGV35820.1"/>
    <property type="molecule type" value="Genomic_DNA"/>
</dbReference>
<dbReference type="PANTHER" id="PTHR42852">
    <property type="entry name" value="THIOL:DISULFIDE INTERCHANGE PROTEIN DSBE"/>
    <property type="match status" value="1"/>
</dbReference>